<evidence type="ECO:0000313" key="4">
    <source>
        <dbReference type="EMBL" id="SPF29263.1"/>
    </source>
</evidence>
<name>A0A2R8AAK7_9RHOB</name>
<dbReference type="GO" id="GO:0016020">
    <property type="term" value="C:membrane"/>
    <property type="evidence" value="ECO:0007669"/>
    <property type="project" value="TreeGrafter"/>
</dbReference>
<dbReference type="Gene3D" id="3.40.50.1820">
    <property type="entry name" value="alpha/beta hydrolase"/>
    <property type="match status" value="1"/>
</dbReference>
<organism evidence="4 5">
    <name type="scientific">Pontivivens insulae</name>
    <dbReference type="NCBI Taxonomy" id="1639689"/>
    <lineage>
        <taxon>Bacteria</taxon>
        <taxon>Pseudomonadati</taxon>
        <taxon>Pseudomonadota</taxon>
        <taxon>Alphaproteobacteria</taxon>
        <taxon>Rhodobacterales</taxon>
        <taxon>Paracoccaceae</taxon>
        <taxon>Pontivivens</taxon>
    </lineage>
</organism>
<dbReference type="EC" id="3.7.1.9" evidence="4"/>
<dbReference type="InterPro" id="IPR002410">
    <property type="entry name" value="Peptidase_S33"/>
</dbReference>
<comment type="similarity">
    <text evidence="1">Belongs to the peptidase S33 family.</text>
</comment>
<dbReference type="InterPro" id="IPR000073">
    <property type="entry name" value="AB_hydrolase_1"/>
</dbReference>
<accession>A0A2R8AAK7</accession>
<dbReference type="GO" id="GO:0006508">
    <property type="term" value="P:proteolysis"/>
    <property type="evidence" value="ECO:0007669"/>
    <property type="project" value="InterPro"/>
</dbReference>
<dbReference type="PRINTS" id="PR00793">
    <property type="entry name" value="PROAMNOPTASE"/>
</dbReference>
<dbReference type="PANTHER" id="PTHR43798">
    <property type="entry name" value="MONOACYLGLYCEROL LIPASE"/>
    <property type="match status" value="1"/>
</dbReference>
<dbReference type="OrthoDB" id="9815441at2"/>
<feature type="domain" description="AB hydrolase-1" evidence="3">
    <location>
        <begin position="30"/>
        <end position="266"/>
    </location>
</feature>
<dbReference type="RefSeq" id="WP_108781974.1">
    <property type="nucleotide sequence ID" value="NZ_OMKW01000002.1"/>
</dbReference>
<dbReference type="PRINTS" id="PR00111">
    <property type="entry name" value="ABHYDROLASE"/>
</dbReference>
<gene>
    <name evidence="4" type="primary">xylF_2</name>
    <name evidence="4" type="ORF">POI8812_01570</name>
</gene>
<reference evidence="4 5" key="1">
    <citation type="submission" date="2018-03" db="EMBL/GenBank/DDBJ databases">
        <authorList>
            <person name="Keele B.F."/>
        </authorList>
    </citation>
    <scope>NUCLEOTIDE SEQUENCE [LARGE SCALE GENOMIC DNA]</scope>
    <source>
        <strain evidence="4 5">CeCT 8812</strain>
    </source>
</reference>
<dbReference type="PANTHER" id="PTHR43798:SF31">
    <property type="entry name" value="AB HYDROLASE SUPERFAMILY PROTEIN YCLE"/>
    <property type="match status" value="1"/>
</dbReference>
<dbReference type="GO" id="GO:0018775">
    <property type="term" value="F:2-hydroxymuconate-semialdehyde hydrolase activity"/>
    <property type="evidence" value="ECO:0007669"/>
    <property type="project" value="UniProtKB-EC"/>
</dbReference>
<dbReference type="InterPro" id="IPR029058">
    <property type="entry name" value="AB_hydrolase_fold"/>
</dbReference>
<sequence>MGCLTEPTGQFLTVGKTRLHYRQVGTGPDLVALHGASGNLRDWDMGQLDRLAKRWRVTLFDRPGAGFTTRAPGMHNPHRQAALLRAALTPLGVKNPVLLGHSFGGTVALAWALDAPDTVKGLCLMAAPSHPWPGTVGRLYEIGDLPWIGALVAWAYPRLASDRLIDQSIRNVFHPDQPPQNYRRGLCAELATRYATVRANIADINRLKPYIIRMAERYGGLALPVEILHGDHDGTVPLDIHSRRLAPVLPNGRLQVLENTGHMPHHSRQDDMFAALERLREA</sequence>
<evidence type="ECO:0000256" key="1">
    <source>
        <dbReference type="ARBA" id="ARBA00010088"/>
    </source>
</evidence>
<evidence type="ECO:0000313" key="5">
    <source>
        <dbReference type="Proteomes" id="UP000244932"/>
    </source>
</evidence>
<proteinExistence type="inferred from homology"/>
<dbReference type="GO" id="GO:0008233">
    <property type="term" value="F:peptidase activity"/>
    <property type="evidence" value="ECO:0007669"/>
    <property type="project" value="InterPro"/>
</dbReference>
<evidence type="ECO:0000256" key="2">
    <source>
        <dbReference type="ARBA" id="ARBA00022801"/>
    </source>
</evidence>
<dbReference type="InterPro" id="IPR050266">
    <property type="entry name" value="AB_hydrolase_sf"/>
</dbReference>
<dbReference type="Pfam" id="PF00561">
    <property type="entry name" value="Abhydrolase_1"/>
    <property type="match status" value="1"/>
</dbReference>
<dbReference type="AlphaFoldDB" id="A0A2R8AAK7"/>
<dbReference type="SUPFAM" id="SSF53474">
    <property type="entry name" value="alpha/beta-Hydrolases"/>
    <property type="match status" value="1"/>
</dbReference>
<protein>
    <submittedName>
        <fullName evidence="4">2-hydroxymuconate semialdehyde hydrolase</fullName>
        <ecNumber evidence="4">3.7.1.9</ecNumber>
    </submittedName>
</protein>
<keyword evidence="2 4" id="KW-0378">Hydrolase</keyword>
<evidence type="ECO:0000259" key="3">
    <source>
        <dbReference type="Pfam" id="PF00561"/>
    </source>
</evidence>
<dbReference type="EMBL" id="OMKW01000002">
    <property type="protein sequence ID" value="SPF29263.1"/>
    <property type="molecule type" value="Genomic_DNA"/>
</dbReference>
<dbReference type="Proteomes" id="UP000244932">
    <property type="component" value="Unassembled WGS sequence"/>
</dbReference>
<keyword evidence="5" id="KW-1185">Reference proteome</keyword>